<accession>A0A3A9YV03</accession>
<evidence type="ECO:0000313" key="2">
    <source>
        <dbReference type="EMBL" id="RKN39805.1"/>
    </source>
</evidence>
<protein>
    <submittedName>
        <fullName evidence="2">DUF1015 family protein</fullName>
    </submittedName>
</protein>
<evidence type="ECO:0000313" key="3">
    <source>
        <dbReference type="Proteomes" id="UP000272474"/>
    </source>
</evidence>
<comment type="caution">
    <text evidence="2">The sequence shown here is derived from an EMBL/GenBank/DDBJ whole genome shotgun (WGS) entry which is preliminary data.</text>
</comment>
<dbReference type="EMBL" id="RBAL01000012">
    <property type="protein sequence ID" value="RKN39805.1"/>
    <property type="molecule type" value="Genomic_DNA"/>
</dbReference>
<organism evidence="2 3">
    <name type="scientific">Streptomyces hoynatensis</name>
    <dbReference type="NCBI Taxonomy" id="1141874"/>
    <lineage>
        <taxon>Bacteria</taxon>
        <taxon>Bacillati</taxon>
        <taxon>Actinomycetota</taxon>
        <taxon>Actinomycetes</taxon>
        <taxon>Kitasatosporales</taxon>
        <taxon>Streptomycetaceae</taxon>
        <taxon>Streptomyces</taxon>
    </lineage>
</organism>
<proteinExistence type="predicted"/>
<feature type="compositionally biased region" description="Basic residues" evidence="1">
    <location>
        <begin position="48"/>
        <end position="60"/>
    </location>
</feature>
<gene>
    <name evidence="2" type="ORF">D7294_20490</name>
</gene>
<dbReference type="Pfam" id="PF06245">
    <property type="entry name" value="DUF1015"/>
    <property type="match status" value="1"/>
</dbReference>
<dbReference type="AlphaFoldDB" id="A0A3A9YV03"/>
<dbReference type="Proteomes" id="UP000272474">
    <property type="component" value="Unassembled WGS sequence"/>
</dbReference>
<feature type="region of interest" description="Disordered" evidence="1">
    <location>
        <begin position="1"/>
        <end position="23"/>
    </location>
</feature>
<evidence type="ECO:0000256" key="1">
    <source>
        <dbReference type="SAM" id="MobiDB-lite"/>
    </source>
</evidence>
<dbReference type="PANTHER" id="PTHR36454:SF1">
    <property type="entry name" value="DUF1015 DOMAIN-CONTAINING PROTEIN"/>
    <property type="match status" value="1"/>
</dbReference>
<name>A0A3A9YV03_9ACTN</name>
<dbReference type="PANTHER" id="PTHR36454">
    <property type="entry name" value="LMO2823 PROTEIN"/>
    <property type="match status" value="1"/>
</dbReference>
<dbReference type="InterPro" id="IPR008323">
    <property type="entry name" value="UCP033563"/>
</dbReference>
<feature type="region of interest" description="Disordered" evidence="1">
    <location>
        <begin position="410"/>
        <end position="432"/>
    </location>
</feature>
<sequence>MFRRPPAGSPDMATSPRWRTAPRSWRHCSARRWTRCAPWWCPSPQPTHRPRPPRARRRRSTLPPELFPVLVPPGTPAPRTDLLLPLGPAPAPASARQGTPQGTALQGPLKGKDRRSGPGRTSSSRPSPRPAGYYVLERRDALGGVQQRGVLGALSLRGVDSGHVLRHQRVAEAGVRHHTRLLQESGGTPEPLLLAAPDLGAFQECIDQTIKGGPADLVQPTPEGGLQLLWACDLAWTAGPPALSPVLLADGHHRLEAARRLRRARPEAMADRIPALVVDHRRYPLTLSATHRVVPGLDAGRAARAAARIARVTELPPGAFPAPRPGAFLLAGAGRTWELSEVSPAAMAGRLRSLPAEWVELPTAICDHVLVPALCEDQGIEAELRYTSGLPAPGESGIVLPPPTWDQIWAGAASGTGMPAKSTSLGPAPLPGPLHLLRG</sequence>
<reference evidence="2 3" key="1">
    <citation type="journal article" date="2014" name="Int. J. Syst. Evol. Microbiol.">
        <title>Streptomyces hoynatensis sp. nov., isolated from deep marine sediment.</title>
        <authorList>
            <person name="Veyisoglu A."/>
            <person name="Sahin N."/>
        </authorList>
    </citation>
    <scope>NUCLEOTIDE SEQUENCE [LARGE SCALE GENOMIC DNA]</scope>
    <source>
        <strain evidence="2 3">KCTC 29097</strain>
    </source>
</reference>
<keyword evidence="3" id="KW-1185">Reference proteome</keyword>
<feature type="region of interest" description="Disordered" evidence="1">
    <location>
        <begin position="39"/>
        <end position="131"/>
    </location>
</feature>